<gene>
    <name evidence="1" type="ORF">L1987_45598</name>
</gene>
<sequence>MTLQFLWLFKSQQSIKGWIEDSAGMEDGTGSFYWVGETNGQTLSPVKHRRKSKSKKLEFVGWGSKSLIEFLQSIGKDTGNKLSQYDVTAIINEYVHTYKLFNPMKKKRVVCDERLRSLFSKNSVPRNKIHELLNSHFAENNDSSEDDDFYDSEEYEDVNVTCKKPKVSSSEKISDSQKKKASEARLSCFAAIIPENIKLLYLKRSLVQELVKHPESFEGKLLGSYIRIKSDPMDFSQKNSHQLHPVTGVKNVPGIGGIHEVLLEVPNTIKDIPIHMLSDNDFSKEEIEDLCQRVKDGLLKRPTVVEVEQKARILHEDITKHKPLLARALTLFEYLERRKLLQTPSEQSKLLAEVPTVTAEKLEPEATPQEQVDDIEQPNTSPISIHGSDAADDKLAVLDGVDEGNAEPIKNSGSEEHLMSFQWVEAVQMPKTRSLGQTVDLSKIKNVGSGEHLISFEWVEAVQTPKTRSLGQTVDLSNIKNAGSGEDLRSFQWVEAVQTPKTRSSGQTVDLSNAKNAGSGEDLSFQWVEAVQTPKTRSLGQSQTLDLSKMSNVIDLCDDVEEAREQEDEFEFSRPKWFYRDPQGQIQGPFSRIDLTRWRDAGYFMPDFQVWKDGQTPECAILLTDMLSSNHRK</sequence>
<dbReference type="EMBL" id="CM042032">
    <property type="protein sequence ID" value="KAI3775842.1"/>
    <property type="molecule type" value="Genomic_DNA"/>
</dbReference>
<comment type="caution">
    <text evidence="1">The sequence shown here is derived from an EMBL/GenBank/DDBJ whole genome shotgun (WGS) entry which is preliminary data.</text>
</comment>
<organism evidence="1 2">
    <name type="scientific">Smallanthus sonchifolius</name>
    <dbReference type="NCBI Taxonomy" id="185202"/>
    <lineage>
        <taxon>Eukaryota</taxon>
        <taxon>Viridiplantae</taxon>
        <taxon>Streptophyta</taxon>
        <taxon>Embryophyta</taxon>
        <taxon>Tracheophyta</taxon>
        <taxon>Spermatophyta</taxon>
        <taxon>Magnoliopsida</taxon>
        <taxon>eudicotyledons</taxon>
        <taxon>Gunneridae</taxon>
        <taxon>Pentapetalae</taxon>
        <taxon>asterids</taxon>
        <taxon>campanulids</taxon>
        <taxon>Asterales</taxon>
        <taxon>Asteraceae</taxon>
        <taxon>Asteroideae</taxon>
        <taxon>Heliantheae alliance</taxon>
        <taxon>Millerieae</taxon>
        <taxon>Smallanthus</taxon>
    </lineage>
</organism>
<keyword evidence="2" id="KW-1185">Reference proteome</keyword>
<evidence type="ECO:0000313" key="1">
    <source>
        <dbReference type="EMBL" id="KAI3775842.1"/>
    </source>
</evidence>
<proteinExistence type="predicted"/>
<dbReference type="Proteomes" id="UP001056120">
    <property type="component" value="Linkage Group LG15"/>
</dbReference>
<reference evidence="2" key="1">
    <citation type="journal article" date="2022" name="Mol. Ecol. Resour.">
        <title>The genomes of chicory, endive, great burdock and yacon provide insights into Asteraceae palaeo-polyploidization history and plant inulin production.</title>
        <authorList>
            <person name="Fan W."/>
            <person name="Wang S."/>
            <person name="Wang H."/>
            <person name="Wang A."/>
            <person name="Jiang F."/>
            <person name="Liu H."/>
            <person name="Zhao H."/>
            <person name="Xu D."/>
            <person name="Zhang Y."/>
        </authorList>
    </citation>
    <scope>NUCLEOTIDE SEQUENCE [LARGE SCALE GENOMIC DNA]</scope>
    <source>
        <strain evidence="2">cv. Yunnan</strain>
    </source>
</reference>
<protein>
    <submittedName>
        <fullName evidence="1">Uncharacterized protein</fullName>
    </submittedName>
</protein>
<accession>A0ACB9FZ40</accession>
<evidence type="ECO:0000313" key="2">
    <source>
        <dbReference type="Proteomes" id="UP001056120"/>
    </source>
</evidence>
<reference evidence="1 2" key="2">
    <citation type="journal article" date="2022" name="Mol. Ecol. Resour.">
        <title>The genomes of chicory, endive, great burdock and yacon provide insights into Asteraceae paleo-polyploidization history and plant inulin production.</title>
        <authorList>
            <person name="Fan W."/>
            <person name="Wang S."/>
            <person name="Wang H."/>
            <person name="Wang A."/>
            <person name="Jiang F."/>
            <person name="Liu H."/>
            <person name="Zhao H."/>
            <person name="Xu D."/>
            <person name="Zhang Y."/>
        </authorList>
    </citation>
    <scope>NUCLEOTIDE SEQUENCE [LARGE SCALE GENOMIC DNA]</scope>
    <source>
        <strain evidence="2">cv. Yunnan</strain>
        <tissue evidence="1">Leaves</tissue>
    </source>
</reference>
<name>A0ACB9FZ40_9ASTR</name>